<reference evidence="11 12" key="1">
    <citation type="submission" date="2024-08" db="EMBL/GenBank/DDBJ databases">
        <title>Genome mining of Saccharopolyspora cebuensis PGLac3 from Nigerian medicinal plant.</title>
        <authorList>
            <person name="Ezeobiora C.E."/>
            <person name="Igbokwe N.H."/>
            <person name="Amin D.H."/>
            <person name="Mendie U.E."/>
        </authorList>
    </citation>
    <scope>NUCLEOTIDE SEQUENCE [LARGE SCALE GENOMIC DNA]</scope>
    <source>
        <strain evidence="11 12">PGLac3</strain>
    </source>
</reference>
<keyword evidence="3 8" id="KW-0500">Molybdenum</keyword>
<dbReference type="SMART" id="SM00382">
    <property type="entry name" value="AAA"/>
    <property type="match status" value="1"/>
</dbReference>
<organism evidence="11 12">
    <name type="scientific">Saccharopolyspora cebuensis</name>
    <dbReference type="NCBI Taxonomy" id="418759"/>
    <lineage>
        <taxon>Bacteria</taxon>
        <taxon>Bacillati</taxon>
        <taxon>Actinomycetota</taxon>
        <taxon>Actinomycetes</taxon>
        <taxon>Pseudonocardiales</taxon>
        <taxon>Pseudonocardiaceae</taxon>
        <taxon>Saccharopolyspora</taxon>
    </lineage>
</organism>
<dbReference type="SUPFAM" id="SSF52540">
    <property type="entry name" value="P-loop containing nucleoside triphosphate hydrolases"/>
    <property type="match status" value="1"/>
</dbReference>
<gene>
    <name evidence="11" type="ORF">AB8O55_15860</name>
</gene>
<evidence type="ECO:0000259" key="10">
    <source>
        <dbReference type="PROSITE" id="PS51866"/>
    </source>
</evidence>
<evidence type="ECO:0000256" key="5">
    <source>
        <dbReference type="ARBA" id="ARBA00022840"/>
    </source>
</evidence>
<dbReference type="InterPro" id="IPR050334">
    <property type="entry name" value="Molybdenum_import_ModC"/>
</dbReference>
<keyword evidence="5 11" id="KW-0067">ATP-binding</keyword>
<keyword evidence="12" id="KW-1185">Reference proteome</keyword>
<dbReference type="SUPFAM" id="SSF50331">
    <property type="entry name" value="MOP-like"/>
    <property type="match status" value="1"/>
</dbReference>
<evidence type="ECO:0000256" key="1">
    <source>
        <dbReference type="ARBA" id="ARBA00022448"/>
    </source>
</evidence>
<keyword evidence="2" id="KW-1003">Cell membrane</keyword>
<dbReference type="PROSITE" id="PS50893">
    <property type="entry name" value="ABC_TRANSPORTER_2"/>
    <property type="match status" value="1"/>
</dbReference>
<dbReference type="Pfam" id="PF00005">
    <property type="entry name" value="ABC_tran"/>
    <property type="match status" value="1"/>
</dbReference>
<keyword evidence="7" id="KW-0472">Membrane</keyword>
<dbReference type="GO" id="GO:0005524">
    <property type="term" value="F:ATP binding"/>
    <property type="evidence" value="ECO:0007669"/>
    <property type="project" value="UniProtKB-KW"/>
</dbReference>
<dbReference type="Pfam" id="PF03459">
    <property type="entry name" value="TOBE"/>
    <property type="match status" value="1"/>
</dbReference>
<dbReference type="EMBL" id="JBGEHV010000027">
    <property type="protein sequence ID" value="MEY8040885.1"/>
    <property type="molecule type" value="Genomic_DNA"/>
</dbReference>
<feature type="domain" description="ABC transporter" evidence="9">
    <location>
        <begin position="1"/>
        <end position="237"/>
    </location>
</feature>
<protein>
    <submittedName>
        <fullName evidence="11">Sulfate/molybdate ABC transporter ATP-binding protein</fullName>
    </submittedName>
</protein>
<evidence type="ECO:0000256" key="2">
    <source>
        <dbReference type="ARBA" id="ARBA00022475"/>
    </source>
</evidence>
<evidence type="ECO:0000256" key="8">
    <source>
        <dbReference type="PROSITE-ProRule" id="PRU01213"/>
    </source>
</evidence>
<dbReference type="InterPro" id="IPR017871">
    <property type="entry name" value="ABC_transporter-like_CS"/>
</dbReference>
<dbReference type="PROSITE" id="PS51866">
    <property type="entry name" value="MOP"/>
    <property type="match status" value="1"/>
</dbReference>
<dbReference type="InterPro" id="IPR003439">
    <property type="entry name" value="ABC_transporter-like_ATP-bd"/>
</dbReference>
<evidence type="ECO:0000256" key="4">
    <source>
        <dbReference type="ARBA" id="ARBA00022741"/>
    </source>
</evidence>
<keyword evidence="1" id="KW-0813">Transport</keyword>
<dbReference type="Gene3D" id="3.40.50.300">
    <property type="entry name" value="P-loop containing nucleotide triphosphate hydrolases"/>
    <property type="match status" value="1"/>
</dbReference>
<evidence type="ECO:0000313" key="12">
    <source>
        <dbReference type="Proteomes" id="UP001564626"/>
    </source>
</evidence>
<keyword evidence="6" id="KW-1278">Translocase</keyword>
<dbReference type="PANTHER" id="PTHR43514">
    <property type="entry name" value="ABC TRANSPORTER I FAMILY MEMBER 10"/>
    <property type="match status" value="1"/>
</dbReference>
<dbReference type="InterPro" id="IPR004606">
    <property type="entry name" value="Mop_domain"/>
</dbReference>
<dbReference type="Gene3D" id="2.40.50.100">
    <property type="match status" value="1"/>
</dbReference>
<evidence type="ECO:0000256" key="6">
    <source>
        <dbReference type="ARBA" id="ARBA00022967"/>
    </source>
</evidence>
<keyword evidence="4" id="KW-0547">Nucleotide-binding</keyword>
<dbReference type="InterPro" id="IPR008995">
    <property type="entry name" value="Mo/tungstate-bd_C_term_dom"/>
</dbReference>
<dbReference type="InterPro" id="IPR005116">
    <property type="entry name" value="Transp-assoc_OB_typ1"/>
</dbReference>
<feature type="domain" description="Mop" evidence="10">
    <location>
        <begin position="289"/>
        <end position="354"/>
    </location>
</feature>
<name>A0ABV4CIH0_9PSEU</name>
<sequence length="362" mass="37783">MSGLHAELDFERGGFALRATLSVAPGEVLAVLGPNGAGKSTLLSVLSGLVSPPRGRVELDGEAWLDPTRGIDVPTHRRGVGLLAQQPLLFPYLSAADNVAFGPRAAGVGKRAARETAAHWLAEVDAAGLADRKPDQLSGGQQQRVAVARALAAEPKLLLLDEPLAALDVDAAPALRGLLHRVLRRQRRPTVLVTHDVLDAVVLADRVLVLLDGRVVEQGPTRDVLSRPREPFTARLAGLNLLPGTADEDGLVFDGTPLRGRTAEPLTTGDPAAAVFAPAAVAVHRDRPGGSPRNALAVRLSSLEPRGDVVRVRGAVGDRSLAADVTPAAVADLRLEPGEEVWFAVKAAEVAIHPLFGGSSGA</sequence>
<dbReference type="PANTHER" id="PTHR43514:SF1">
    <property type="entry name" value="SULFATE_THIOSULFATE IMPORT ATP-BINDING PROTEIN CYSA"/>
    <property type="match status" value="1"/>
</dbReference>
<accession>A0ABV4CIH0</accession>
<proteinExistence type="predicted"/>
<dbReference type="Proteomes" id="UP001564626">
    <property type="component" value="Unassembled WGS sequence"/>
</dbReference>
<evidence type="ECO:0000313" key="11">
    <source>
        <dbReference type="EMBL" id="MEY8040885.1"/>
    </source>
</evidence>
<dbReference type="InterPro" id="IPR003593">
    <property type="entry name" value="AAA+_ATPase"/>
</dbReference>
<dbReference type="InterPro" id="IPR027417">
    <property type="entry name" value="P-loop_NTPase"/>
</dbReference>
<evidence type="ECO:0000259" key="9">
    <source>
        <dbReference type="PROSITE" id="PS50893"/>
    </source>
</evidence>
<dbReference type="PROSITE" id="PS00211">
    <property type="entry name" value="ABC_TRANSPORTER_1"/>
    <property type="match status" value="1"/>
</dbReference>
<evidence type="ECO:0000256" key="7">
    <source>
        <dbReference type="ARBA" id="ARBA00023136"/>
    </source>
</evidence>
<comment type="caution">
    <text evidence="11">The sequence shown here is derived from an EMBL/GenBank/DDBJ whole genome shotgun (WGS) entry which is preliminary data.</text>
</comment>
<evidence type="ECO:0000256" key="3">
    <source>
        <dbReference type="ARBA" id="ARBA00022505"/>
    </source>
</evidence>